<organism evidence="1 2">
    <name type="scientific">Novipirellula caenicola</name>
    <dbReference type="NCBI Taxonomy" id="1536901"/>
    <lineage>
        <taxon>Bacteria</taxon>
        <taxon>Pseudomonadati</taxon>
        <taxon>Planctomycetota</taxon>
        <taxon>Planctomycetia</taxon>
        <taxon>Pirellulales</taxon>
        <taxon>Pirellulaceae</taxon>
        <taxon>Novipirellula</taxon>
    </lineage>
</organism>
<comment type="caution">
    <text evidence="1">The sequence shown here is derived from an EMBL/GenBank/DDBJ whole genome shotgun (WGS) entry which is preliminary data.</text>
</comment>
<proteinExistence type="predicted"/>
<gene>
    <name evidence="1" type="ORF">Rcae01_00010</name>
</gene>
<protein>
    <recommendedName>
        <fullName evidence="3">Secreted protein</fullName>
    </recommendedName>
</protein>
<evidence type="ECO:0008006" key="3">
    <source>
        <dbReference type="Google" id="ProtNLM"/>
    </source>
</evidence>
<dbReference type="EMBL" id="BAABRO010000001">
    <property type="protein sequence ID" value="GAA5504571.1"/>
    <property type="molecule type" value="Genomic_DNA"/>
</dbReference>
<sequence>MRSWLSIRFIRLTVRQFPLQLLCVAHKRSFECQRGLILRNDGVCAASQTFRDFQSVLARTIDRQKNGCVRKIETSEC</sequence>
<keyword evidence="2" id="KW-1185">Reference proteome</keyword>
<evidence type="ECO:0000313" key="2">
    <source>
        <dbReference type="Proteomes" id="UP001416858"/>
    </source>
</evidence>
<reference evidence="1 2" key="1">
    <citation type="submission" date="2024-02" db="EMBL/GenBank/DDBJ databases">
        <title>Rhodopirellula caenicola NBRC 110016.</title>
        <authorList>
            <person name="Ichikawa N."/>
            <person name="Katano-Makiyama Y."/>
            <person name="Hidaka K."/>
        </authorList>
    </citation>
    <scope>NUCLEOTIDE SEQUENCE [LARGE SCALE GENOMIC DNA]</scope>
    <source>
        <strain evidence="1 2">NBRC 110016</strain>
    </source>
</reference>
<name>A0ABP9VH75_9BACT</name>
<accession>A0ABP9VH75</accession>
<evidence type="ECO:0000313" key="1">
    <source>
        <dbReference type="EMBL" id="GAA5504571.1"/>
    </source>
</evidence>
<dbReference type="Proteomes" id="UP001416858">
    <property type="component" value="Unassembled WGS sequence"/>
</dbReference>